<dbReference type="InterPro" id="IPR015424">
    <property type="entry name" value="PyrdxlP-dep_Trfase"/>
</dbReference>
<comment type="catalytic activity">
    <reaction evidence="3">
        <text>N(6)-[(R)-lipoyl]-L-lysyl-[glycine-cleavage complex H protein] + glycine + H(+) = N(6)-[(R)-S(8)-aminomethyldihydrolipoyl]-L-lysyl-[glycine-cleavage complex H protein] + CO2</text>
        <dbReference type="Rhea" id="RHEA:24304"/>
        <dbReference type="Rhea" id="RHEA-COMP:10494"/>
        <dbReference type="Rhea" id="RHEA-COMP:10495"/>
        <dbReference type="ChEBI" id="CHEBI:15378"/>
        <dbReference type="ChEBI" id="CHEBI:16526"/>
        <dbReference type="ChEBI" id="CHEBI:57305"/>
        <dbReference type="ChEBI" id="CHEBI:83099"/>
        <dbReference type="ChEBI" id="CHEBI:83143"/>
        <dbReference type="EC" id="1.4.4.2"/>
    </reaction>
</comment>
<dbReference type="EC" id="1.4.4.2" evidence="1"/>
<comment type="caution">
    <text evidence="5">The sequence shown here is derived from an EMBL/GenBank/DDBJ whole genome shotgun (WGS) entry which is preliminary data.</text>
</comment>
<dbReference type="PANTHER" id="PTHR42806">
    <property type="entry name" value="GLYCINE CLEAVAGE SYSTEM P-PROTEIN"/>
    <property type="match status" value="1"/>
</dbReference>
<dbReference type="Gene3D" id="3.90.1150.10">
    <property type="entry name" value="Aspartate Aminotransferase, domain 1"/>
    <property type="match status" value="1"/>
</dbReference>
<dbReference type="InterPro" id="IPR049315">
    <property type="entry name" value="GDC-P_N"/>
</dbReference>
<organism evidence="5">
    <name type="scientific">bioreactor metagenome</name>
    <dbReference type="NCBI Taxonomy" id="1076179"/>
    <lineage>
        <taxon>unclassified sequences</taxon>
        <taxon>metagenomes</taxon>
        <taxon>ecological metagenomes</taxon>
    </lineage>
</organism>
<name>A0A645AY97_9ZZZZ</name>
<reference evidence="5" key="1">
    <citation type="submission" date="2019-08" db="EMBL/GenBank/DDBJ databases">
        <authorList>
            <person name="Kucharzyk K."/>
            <person name="Murdoch R.W."/>
            <person name="Higgins S."/>
            <person name="Loffler F."/>
        </authorList>
    </citation>
    <scope>NUCLEOTIDE SEQUENCE</scope>
</reference>
<evidence type="ECO:0000256" key="2">
    <source>
        <dbReference type="ARBA" id="ARBA00023002"/>
    </source>
</evidence>
<evidence type="ECO:0000256" key="1">
    <source>
        <dbReference type="ARBA" id="ARBA00012134"/>
    </source>
</evidence>
<dbReference type="EMBL" id="VSSQ01016193">
    <property type="protein sequence ID" value="MPM57291.1"/>
    <property type="molecule type" value="Genomic_DNA"/>
</dbReference>
<evidence type="ECO:0000259" key="4">
    <source>
        <dbReference type="Pfam" id="PF02347"/>
    </source>
</evidence>
<feature type="domain" description="Glycine cleavage system P-protein N-terminal" evidence="4">
    <location>
        <begin position="5"/>
        <end position="440"/>
    </location>
</feature>
<protein>
    <recommendedName>
        <fullName evidence="1">glycine dehydrogenase (aminomethyl-transferring)</fullName>
        <ecNumber evidence="1">1.4.4.2</ecNumber>
    </recommendedName>
</protein>
<dbReference type="Pfam" id="PF02347">
    <property type="entry name" value="GDC-P"/>
    <property type="match status" value="1"/>
</dbReference>
<dbReference type="NCBIfam" id="NF001696">
    <property type="entry name" value="PRK00451.1"/>
    <property type="match status" value="1"/>
</dbReference>
<dbReference type="GO" id="GO:0004375">
    <property type="term" value="F:glycine dehydrogenase (decarboxylating) activity"/>
    <property type="evidence" value="ECO:0007669"/>
    <property type="project" value="UniProtKB-EC"/>
</dbReference>
<evidence type="ECO:0000256" key="3">
    <source>
        <dbReference type="ARBA" id="ARBA00049026"/>
    </source>
</evidence>
<proteinExistence type="predicted"/>
<gene>
    <name evidence="5" type="primary">gcvPA_14</name>
    <name evidence="5" type="ORF">SDC9_104113</name>
</gene>
<dbReference type="SUPFAM" id="SSF53383">
    <property type="entry name" value="PLP-dependent transferases"/>
    <property type="match status" value="1"/>
</dbReference>
<keyword evidence="2 5" id="KW-0560">Oxidoreductase</keyword>
<dbReference type="PIRSF" id="PIRSF006815">
    <property type="entry name" value="GcvPA"/>
    <property type="match status" value="1"/>
</dbReference>
<dbReference type="GO" id="GO:0006546">
    <property type="term" value="P:glycine catabolic process"/>
    <property type="evidence" value="ECO:0007669"/>
    <property type="project" value="InterPro"/>
</dbReference>
<dbReference type="InterPro" id="IPR020581">
    <property type="entry name" value="GDC_P"/>
</dbReference>
<sequence>MVYPYIPHTDEDRSMMLSAIGLQSLDQLFEVLGEELQLSDSVPISHGRTEDEVQRMIDSIASRNVRGIPFLGCGCYDHIIPSTVKALSSLPSFVTAYTPYQAEMSQGLLQAIYEFQSMICEITGMDVANASLYDGSHAASEAASLMVASKRKSSTVLVSSTIHPFILAVLTTWAKGTDRAIRILQEKEGVVDLSSLEAELDETCAGLIVQSPNRYGLLEDYNTVADTLHTHACLFAILSDPLSLAIQKSPAEWGADIAIGDTQSLGLPLAFGGPSCGYMAVTESLMRRIPGRIVGATTDAKGRRGFTLTLQAREQHIKRERATSNVCSNQALAALMTTIHLSSLGWGGMVEAANQSYAKAHYLAYHLAQLPGVTLIWDKPFWCEFPLVFSDAKRMRKFLQELRNEGIFAGVRLAALTRQAKDELVLLVAVTEKRSREELELYLAAARRVMK</sequence>
<accession>A0A645AY97</accession>
<dbReference type="CDD" id="cd00613">
    <property type="entry name" value="GDC-P"/>
    <property type="match status" value="1"/>
</dbReference>
<dbReference type="PANTHER" id="PTHR42806:SF1">
    <property type="entry name" value="GLYCINE DEHYDROGENASE (DECARBOXYLATING)"/>
    <property type="match status" value="1"/>
</dbReference>
<evidence type="ECO:0000313" key="5">
    <source>
        <dbReference type="EMBL" id="MPM57291.1"/>
    </source>
</evidence>
<dbReference type="AlphaFoldDB" id="A0A645AY97"/>
<dbReference type="InterPro" id="IPR023010">
    <property type="entry name" value="GcvPA"/>
</dbReference>
<dbReference type="InterPro" id="IPR015421">
    <property type="entry name" value="PyrdxlP-dep_Trfase_major"/>
</dbReference>
<dbReference type="GO" id="GO:0009116">
    <property type="term" value="P:nucleoside metabolic process"/>
    <property type="evidence" value="ECO:0007669"/>
    <property type="project" value="InterPro"/>
</dbReference>
<dbReference type="Gene3D" id="3.40.640.10">
    <property type="entry name" value="Type I PLP-dependent aspartate aminotransferase-like (Major domain)"/>
    <property type="match status" value="1"/>
</dbReference>
<dbReference type="InterPro" id="IPR015422">
    <property type="entry name" value="PyrdxlP-dep_Trfase_small"/>
</dbReference>